<evidence type="ECO:0000256" key="1">
    <source>
        <dbReference type="ARBA" id="ARBA00023125"/>
    </source>
</evidence>
<gene>
    <name evidence="4" type="ORF">NPA36_06115</name>
</gene>
<proteinExistence type="predicted"/>
<dbReference type="SUPFAM" id="SSF46689">
    <property type="entry name" value="Homeodomain-like"/>
    <property type="match status" value="1"/>
</dbReference>
<dbReference type="EMBL" id="JANHNZ010000005">
    <property type="protein sequence ID" value="MCQ9210122.1"/>
    <property type="molecule type" value="Genomic_DNA"/>
</dbReference>
<evidence type="ECO:0000313" key="5">
    <source>
        <dbReference type="Proteomes" id="UP001059480"/>
    </source>
</evidence>
<feature type="domain" description="HTH tetR-type" evidence="3">
    <location>
        <begin position="12"/>
        <end position="72"/>
    </location>
</feature>
<dbReference type="PANTHER" id="PTHR43479:SF7">
    <property type="entry name" value="TETR-FAMILY TRANSCRIPTIONAL REGULATOR"/>
    <property type="match status" value="1"/>
</dbReference>
<keyword evidence="1 2" id="KW-0238">DNA-binding</keyword>
<evidence type="ECO:0000256" key="2">
    <source>
        <dbReference type="PROSITE-ProRule" id="PRU00335"/>
    </source>
</evidence>
<organism evidence="4 5">
    <name type="scientific">Granulicatella seriolae</name>
    <dbReference type="NCBI Taxonomy" id="2967226"/>
    <lineage>
        <taxon>Bacteria</taxon>
        <taxon>Bacillati</taxon>
        <taxon>Bacillota</taxon>
        <taxon>Bacilli</taxon>
        <taxon>Lactobacillales</taxon>
        <taxon>Carnobacteriaceae</taxon>
        <taxon>Granulicatella</taxon>
    </lineage>
</organism>
<feature type="DNA-binding region" description="H-T-H motif" evidence="2">
    <location>
        <begin position="35"/>
        <end position="54"/>
    </location>
</feature>
<reference evidence="4" key="1">
    <citation type="submission" date="2022-07" db="EMBL/GenBank/DDBJ databases">
        <authorList>
            <person name="Jung M.-Y."/>
            <person name="Lee M."/>
        </authorList>
    </citation>
    <scope>NUCLEOTIDE SEQUENCE</scope>
    <source>
        <strain evidence="4">S8</strain>
    </source>
</reference>
<accession>A0ABT1WP36</accession>
<keyword evidence="5" id="KW-1185">Reference proteome</keyword>
<reference evidence="4" key="2">
    <citation type="journal article" date="2023" name="Curr. Microbiol.">
        <title>Granulicatella seriolae sp. nov., a Novel Facultative Anaerobe Isolated from Yellowtail Marine Fish.</title>
        <authorList>
            <person name="Lee M."/>
            <person name="Choi Y.J."/>
            <person name="Farooq A."/>
            <person name="Jeong J.B."/>
            <person name="Jung M.Y."/>
        </authorList>
    </citation>
    <scope>NUCLEOTIDE SEQUENCE</scope>
    <source>
        <strain evidence="4">S8</strain>
    </source>
</reference>
<reference evidence="4" key="3">
    <citation type="journal article" date="2023" name="Microbiol. Resour. Announc.">
        <title>Draft Genome Sequence of Granulicatella sp. Strain S8, Isolated from a Marine Fish, Seriola quinqueradiata.</title>
        <authorList>
            <person name="Lee M."/>
            <person name="Farooq A."/>
            <person name="Jeong J.B."/>
            <person name="Jung M.Y."/>
        </authorList>
    </citation>
    <scope>NUCLEOTIDE SEQUENCE</scope>
    <source>
        <strain evidence="4">S8</strain>
    </source>
</reference>
<dbReference type="Proteomes" id="UP001059480">
    <property type="component" value="Unassembled WGS sequence"/>
</dbReference>
<evidence type="ECO:0000259" key="3">
    <source>
        <dbReference type="PROSITE" id="PS50977"/>
    </source>
</evidence>
<comment type="caution">
    <text evidence="4">The sequence shown here is derived from an EMBL/GenBank/DDBJ whole genome shotgun (WGS) entry which is preliminary data.</text>
</comment>
<dbReference type="InterPro" id="IPR001647">
    <property type="entry name" value="HTH_TetR"/>
</dbReference>
<dbReference type="PANTHER" id="PTHR43479">
    <property type="entry name" value="ACREF/ENVCD OPERON REPRESSOR-RELATED"/>
    <property type="match status" value="1"/>
</dbReference>
<sequence>MAIAAEVDIRTRRTRKLILDSFKDLLHEKTFESVRISDITNKAEINRATFYNHFMDKYQLLDVLTEETLLAHIRANLTENEVYSPDLMKNIYLTLTDFHTDMSAICRKNYVEDLALYTSQVLREEIKQTILRSIQLKYVNGDRQRLEALSATLSWFVIGLAYEWKRSKNISAEDYFERFREDYERLIFDEKEEASR</sequence>
<protein>
    <submittedName>
        <fullName evidence="4">TetR family transcriptional regulator</fullName>
    </submittedName>
</protein>
<dbReference type="PROSITE" id="PS50977">
    <property type="entry name" value="HTH_TETR_2"/>
    <property type="match status" value="1"/>
</dbReference>
<dbReference type="InterPro" id="IPR009057">
    <property type="entry name" value="Homeodomain-like_sf"/>
</dbReference>
<dbReference type="RefSeq" id="WP_256945238.1">
    <property type="nucleotide sequence ID" value="NZ_JANHNZ010000005.1"/>
</dbReference>
<dbReference type="Pfam" id="PF00440">
    <property type="entry name" value="TetR_N"/>
    <property type="match status" value="1"/>
</dbReference>
<evidence type="ECO:0000313" key="4">
    <source>
        <dbReference type="EMBL" id="MCQ9210122.1"/>
    </source>
</evidence>
<name>A0ABT1WP36_9LACT</name>
<dbReference type="InterPro" id="IPR050624">
    <property type="entry name" value="HTH-type_Tx_Regulator"/>
</dbReference>
<dbReference type="Gene3D" id="1.10.357.10">
    <property type="entry name" value="Tetracycline Repressor, domain 2"/>
    <property type="match status" value="1"/>
</dbReference>